<dbReference type="EMBL" id="JACIEI010000007">
    <property type="protein sequence ID" value="MBB3994656.1"/>
    <property type="molecule type" value="Genomic_DNA"/>
</dbReference>
<keyword evidence="3 6" id="KW-0238">DNA-binding</keyword>
<evidence type="ECO:0000256" key="3">
    <source>
        <dbReference type="ARBA" id="ARBA00023125"/>
    </source>
</evidence>
<evidence type="ECO:0000256" key="2">
    <source>
        <dbReference type="ARBA" id="ARBA00023015"/>
    </source>
</evidence>
<dbReference type="Proteomes" id="UP000530268">
    <property type="component" value="Unassembled WGS sequence"/>
</dbReference>
<proteinExistence type="inferred from homology"/>
<dbReference type="InterPro" id="IPR005119">
    <property type="entry name" value="LysR_subst-bd"/>
</dbReference>
<dbReference type="GO" id="GO:0043565">
    <property type="term" value="F:sequence-specific DNA binding"/>
    <property type="evidence" value="ECO:0007669"/>
    <property type="project" value="TreeGrafter"/>
</dbReference>
<evidence type="ECO:0000313" key="7">
    <source>
        <dbReference type="Proteomes" id="UP000530268"/>
    </source>
</evidence>
<keyword evidence="4" id="KW-0804">Transcription</keyword>
<comment type="caution">
    <text evidence="6">The sequence shown here is derived from an EMBL/GenBank/DDBJ whole genome shotgun (WGS) entry which is preliminary data.</text>
</comment>
<gene>
    <name evidence="6" type="ORF">GGR95_002304</name>
</gene>
<dbReference type="AlphaFoldDB" id="A0A7W6E4M6"/>
<dbReference type="CDD" id="cd05466">
    <property type="entry name" value="PBP2_LTTR_substrate"/>
    <property type="match status" value="1"/>
</dbReference>
<dbReference type="PANTHER" id="PTHR30537:SF3">
    <property type="entry name" value="TRANSCRIPTIONAL REGULATORY PROTEIN"/>
    <property type="match status" value="1"/>
</dbReference>
<organism evidence="6 7">
    <name type="scientific">Sulfitobacter undariae</name>
    <dbReference type="NCBI Taxonomy" id="1563671"/>
    <lineage>
        <taxon>Bacteria</taxon>
        <taxon>Pseudomonadati</taxon>
        <taxon>Pseudomonadota</taxon>
        <taxon>Alphaproteobacteria</taxon>
        <taxon>Rhodobacterales</taxon>
        <taxon>Roseobacteraceae</taxon>
        <taxon>Sulfitobacter</taxon>
    </lineage>
</organism>
<dbReference type="RefSeq" id="WP_184565881.1">
    <property type="nucleotide sequence ID" value="NZ_JACIEI010000007.1"/>
</dbReference>
<comment type="similarity">
    <text evidence="1">Belongs to the LysR transcriptional regulatory family.</text>
</comment>
<reference evidence="6 7" key="1">
    <citation type="submission" date="2020-08" db="EMBL/GenBank/DDBJ databases">
        <title>Genomic Encyclopedia of Type Strains, Phase IV (KMG-IV): sequencing the most valuable type-strain genomes for metagenomic binning, comparative biology and taxonomic classification.</title>
        <authorList>
            <person name="Goeker M."/>
        </authorList>
    </citation>
    <scope>NUCLEOTIDE SEQUENCE [LARGE SCALE GENOMIC DNA]</scope>
    <source>
        <strain evidence="6 7">DSM 102234</strain>
    </source>
</reference>
<dbReference type="InterPro" id="IPR058163">
    <property type="entry name" value="LysR-type_TF_proteobact-type"/>
</dbReference>
<keyword evidence="7" id="KW-1185">Reference proteome</keyword>
<protein>
    <submittedName>
        <fullName evidence="6">DNA-binding transcriptional LysR family regulator</fullName>
    </submittedName>
</protein>
<dbReference type="PROSITE" id="PS50931">
    <property type="entry name" value="HTH_LYSR"/>
    <property type="match status" value="1"/>
</dbReference>
<dbReference type="InterPro" id="IPR036388">
    <property type="entry name" value="WH-like_DNA-bd_sf"/>
</dbReference>
<dbReference type="Gene3D" id="1.10.10.10">
    <property type="entry name" value="Winged helix-like DNA-binding domain superfamily/Winged helix DNA-binding domain"/>
    <property type="match status" value="1"/>
</dbReference>
<keyword evidence="2" id="KW-0805">Transcription regulation</keyword>
<dbReference type="Gene3D" id="3.40.190.290">
    <property type="match status" value="1"/>
</dbReference>
<evidence type="ECO:0000259" key="5">
    <source>
        <dbReference type="PROSITE" id="PS50931"/>
    </source>
</evidence>
<evidence type="ECO:0000256" key="1">
    <source>
        <dbReference type="ARBA" id="ARBA00009437"/>
    </source>
</evidence>
<dbReference type="InterPro" id="IPR036390">
    <property type="entry name" value="WH_DNA-bd_sf"/>
</dbReference>
<name>A0A7W6E4M6_9RHOB</name>
<sequence>MQNWDDMRLFLAVAREQSLSAAGKILRLDPATLGRRMARLEKAMQVVLFMKSPQGYALTQAGEQLLERAGAVEQAMRGAAVGDLVQSETLSGQIRLGAPDGCANFLLPQVCTAISRENPGLDIQIVALPRVVNLTRREADMAIGVSAPTAGRLVVRQVTEYQLHLAASETYLAQQREICGLADLKEHRMVGYISDMIFDRELDYLADLGAGRVALASNSVSVQVNMLRQGAGVGVVHDFSLPFAPGLRRVLINEVSLTRAFYLIRHADDARNARLARFAGLLSAGLKAEVARLEELVT</sequence>
<feature type="domain" description="HTH lysR-type" evidence="5">
    <location>
        <begin position="1"/>
        <end position="59"/>
    </location>
</feature>
<dbReference type="Pfam" id="PF03466">
    <property type="entry name" value="LysR_substrate"/>
    <property type="match status" value="1"/>
</dbReference>
<accession>A0A7W6E4M6</accession>
<dbReference type="SUPFAM" id="SSF46785">
    <property type="entry name" value="Winged helix' DNA-binding domain"/>
    <property type="match status" value="1"/>
</dbReference>
<evidence type="ECO:0000313" key="6">
    <source>
        <dbReference type="EMBL" id="MBB3994656.1"/>
    </source>
</evidence>
<dbReference type="GO" id="GO:0006351">
    <property type="term" value="P:DNA-templated transcription"/>
    <property type="evidence" value="ECO:0007669"/>
    <property type="project" value="TreeGrafter"/>
</dbReference>
<dbReference type="InterPro" id="IPR000847">
    <property type="entry name" value="LysR_HTH_N"/>
</dbReference>
<dbReference type="SUPFAM" id="SSF53850">
    <property type="entry name" value="Periplasmic binding protein-like II"/>
    <property type="match status" value="1"/>
</dbReference>
<dbReference type="Pfam" id="PF00126">
    <property type="entry name" value="HTH_1"/>
    <property type="match status" value="1"/>
</dbReference>
<evidence type="ECO:0000256" key="4">
    <source>
        <dbReference type="ARBA" id="ARBA00023163"/>
    </source>
</evidence>
<dbReference type="PANTHER" id="PTHR30537">
    <property type="entry name" value="HTH-TYPE TRANSCRIPTIONAL REGULATOR"/>
    <property type="match status" value="1"/>
</dbReference>
<dbReference type="GO" id="GO:0003700">
    <property type="term" value="F:DNA-binding transcription factor activity"/>
    <property type="evidence" value="ECO:0007669"/>
    <property type="project" value="InterPro"/>
</dbReference>